<sequence>MNSAVILEHRTMSHSAVDTLRFVEDGLGFGFFIYTACCAVHMGTPNSAQSERDTRVLTVSACKCINEWFWHSSPSAFHLSISCSDTSYLTSRISCVWKHIDFKEGFTIQYLVENAARPTIGPTSYVYNNIPPTTTTTHFIFNFALSRCSAVSYYHHVKGNREACDNGKMRTRQNNIDCFSIRELVLSQIIYIIIYILLPDDVRISLKAKHLQCILLKYVNLVFFLSIINYYDVNNNTIVIFIHKEHLQSHYKNYY</sequence>
<feature type="transmembrane region" description="Helical" evidence="1">
    <location>
        <begin position="179"/>
        <end position="198"/>
    </location>
</feature>
<name>A0A1A9WUH8_9MUSC</name>
<dbReference type="AlphaFoldDB" id="A0A1A9WUH8"/>
<dbReference type="Proteomes" id="UP000091820">
    <property type="component" value="Unassembled WGS sequence"/>
</dbReference>
<reference evidence="3" key="1">
    <citation type="submission" date="2014-03" db="EMBL/GenBank/DDBJ databases">
        <authorList>
            <person name="Aksoy S."/>
            <person name="Warren W."/>
            <person name="Wilson R.K."/>
        </authorList>
    </citation>
    <scope>NUCLEOTIDE SEQUENCE [LARGE SCALE GENOMIC DNA]</scope>
    <source>
        <strain evidence="3">IAEA</strain>
    </source>
</reference>
<reference evidence="2" key="2">
    <citation type="submission" date="2020-05" db="UniProtKB">
        <authorList>
            <consortium name="EnsemblMetazoa"/>
        </authorList>
    </citation>
    <scope>IDENTIFICATION</scope>
    <source>
        <strain evidence="2">IAEA</strain>
    </source>
</reference>
<evidence type="ECO:0000256" key="1">
    <source>
        <dbReference type="SAM" id="Phobius"/>
    </source>
</evidence>
<organism evidence="2 3">
    <name type="scientific">Glossina brevipalpis</name>
    <dbReference type="NCBI Taxonomy" id="37001"/>
    <lineage>
        <taxon>Eukaryota</taxon>
        <taxon>Metazoa</taxon>
        <taxon>Ecdysozoa</taxon>
        <taxon>Arthropoda</taxon>
        <taxon>Hexapoda</taxon>
        <taxon>Insecta</taxon>
        <taxon>Pterygota</taxon>
        <taxon>Neoptera</taxon>
        <taxon>Endopterygota</taxon>
        <taxon>Diptera</taxon>
        <taxon>Brachycera</taxon>
        <taxon>Muscomorpha</taxon>
        <taxon>Hippoboscoidea</taxon>
        <taxon>Glossinidae</taxon>
        <taxon>Glossina</taxon>
    </lineage>
</organism>
<protein>
    <submittedName>
        <fullName evidence="2">Uncharacterized protein</fullName>
    </submittedName>
</protein>
<keyword evidence="3" id="KW-1185">Reference proteome</keyword>
<evidence type="ECO:0000313" key="2">
    <source>
        <dbReference type="EnsemblMetazoa" id="GBRI032649-PA"/>
    </source>
</evidence>
<keyword evidence="1" id="KW-0812">Transmembrane</keyword>
<dbReference type="EnsemblMetazoa" id="GBRI032649-RA">
    <property type="protein sequence ID" value="GBRI032649-PA"/>
    <property type="gene ID" value="GBRI032649"/>
</dbReference>
<feature type="transmembrane region" description="Helical" evidence="1">
    <location>
        <begin position="210"/>
        <end position="231"/>
    </location>
</feature>
<dbReference type="VEuPathDB" id="VectorBase:GBRI032649"/>
<proteinExistence type="predicted"/>
<keyword evidence="1" id="KW-0472">Membrane</keyword>
<accession>A0A1A9WUH8</accession>
<keyword evidence="1" id="KW-1133">Transmembrane helix</keyword>
<evidence type="ECO:0000313" key="3">
    <source>
        <dbReference type="Proteomes" id="UP000091820"/>
    </source>
</evidence>